<evidence type="ECO:0000313" key="1">
    <source>
        <dbReference type="EMBL" id="KAI7994710.1"/>
    </source>
</evidence>
<reference evidence="1 2" key="1">
    <citation type="journal article" date="2022" name="Plant J.">
        <title>Chromosome-level genome of Camellia lanceoleosa provides a valuable resource for understanding genome evolution and self-incompatibility.</title>
        <authorList>
            <person name="Gong W."/>
            <person name="Xiao S."/>
            <person name="Wang L."/>
            <person name="Liao Z."/>
            <person name="Chang Y."/>
            <person name="Mo W."/>
            <person name="Hu G."/>
            <person name="Li W."/>
            <person name="Zhao G."/>
            <person name="Zhu H."/>
            <person name="Hu X."/>
            <person name="Ji K."/>
            <person name="Xiang X."/>
            <person name="Song Q."/>
            <person name="Yuan D."/>
            <person name="Jin S."/>
            <person name="Zhang L."/>
        </authorList>
    </citation>
    <scope>NUCLEOTIDE SEQUENCE [LARGE SCALE GENOMIC DNA]</scope>
    <source>
        <strain evidence="1">SQ_2022a</strain>
    </source>
</reference>
<accession>A0ACC0G1B2</accession>
<keyword evidence="2" id="KW-1185">Reference proteome</keyword>
<organism evidence="1 2">
    <name type="scientific">Camellia lanceoleosa</name>
    <dbReference type="NCBI Taxonomy" id="1840588"/>
    <lineage>
        <taxon>Eukaryota</taxon>
        <taxon>Viridiplantae</taxon>
        <taxon>Streptophyta</taxon>
        <taxon>Embryophyta</taxon>
        <taxon>Tracheophyta</taxon>
        <taxon>Spermatophyta</taxon>
        <taxon>Magnoliopsida</taxon>
        <taxon>eudicotyledons</taxon>
        <taxon>Gunneridae</taxon>
        <taxon>Pentapetalae</taxon>
        <taxon>asterids</taxon>
        <taxon>Ericales</taxon>
        <taxon>Theaceae</taxon>
        <taxon>Camellia</taxon>
    </lineage>
</organism>
<name>A0ACC0G1B2_9ERIC</name>
<gene>
    <name evidence="1" type="ORF">LOK49_LG11G00265</name>
</gene>
<evidence type="ECO:0000313" key="2">
    <source>
        <dbReference type="Proteomes" id="UP001060215"/>
    </source>
</evidence>
<dbReference type="EMBL" id="CM045769">
    <property type="protein sequence ID" value="KAI7994710.1"/>
    <property type="molecule type" value="Genomic_DNA"/>
</dbReference>
<proteinExistence type="predicted"/>
<comment type="caution">
    <text evidence="1">The sequence shown here is derived from an EMBL/GenBank/DDBJ whole genome shotgun (WGS) entry which is preliminary data.</text>
</comment>
<sequence length="227" mass="26011">MQSFTWEETHCCWAIVSCAAIESLYNINNRPTQLFQLAPQELVNCVKKDYETCYTCSINEGFRYAIQYGIRSEVDCPFQAQKHPCVNKDKNSPALRIKSFKNIDKEDEDGIIEVLMKHPLGAAIFLTEKLKKYKKGIYEEPNESFKKDANHSVLLMGCGTDKETGKNFWVIQNSWGTSWGMNGYAKVMRTSSLPTGSRPILSRLSYPEDVDQFVCSKEQIIEYCPTR</sequence>
<dbReference type="Proteomes" id="UP001060215">
    <property type="component" value="Chromosome 12"/>
</dbReference>
<protein>
    <submittedName>
        <fullName evidence="1">Uncharacterized protein</fullName>
    </submittedName>
</protein>